<accession>A0A2T7NDR5</accession>
<organism evidence="2 3">
    <name type="scientific">Pomacea canaliculata</name>
    <name type="common">Golden apple snail</name>
    <dbReference type="NCBI Taxonomy" id="400727"/>
    <lineage>
        <taxon>Eukaryota</taxon>
        <taxon>Metazoa</taxon>
        <taxon>Spiralia</taxon>
        <taxon>Lophotrochozoa</taxon>
        <taxon>Mollusca</taxon>
        <taxon>Gastropoda</taxon>
        <taxon>Caenogastropoda</taxon>
        <taxon>Architaenioglossa</taxon>
        <taxon>Ampullarioidea</taxon>
        <taxon>Ampullariidae</taxon>
        <taxon>Pomacea</taxon>
    </lineage>
</organism>
<reference evidence="2 3" key="1">
    <citation type="submission" date="2018-04" db="EMBL/GenBank/DDBJ databases">
        <title>The genome of golden apple snail Pomacea canaliculata provides insight into stress tolerance and invasive adaptation.</title>
        <authorList>
            <person name="Liu C."/>
            <person name="Liu B."/>
            <person name="Ren Y."/>
            <person name="Zhang Y."/>
            <person name="Wang H."/>
            <person name="Li S."/>
            <person name="Jiang F."/>
            <person name="Yin L."/>
            <person name="Zhang G."/>
            <person name="Qian W."/>
            <person name="Fan W."/>
        </authorList>
    </citation>
    <scope>NUCLEOTIDE SEQUENCE [LARGE SCALE GENOMIC DNA]</scope>
    <source>
        <strain evidence="2">SZHN2017</strain>
        <tissue evidence="2">Muscle</tissue>
    </source>
</reference>
<feature type="region of interest" description="Disordered" evidence="1">
    <location>
        <begin position="50"/>
        <end position="86"/>
    </location>
</feature>
<dbReference type="Proteomes" id="UP000245119">
    <property type="component" value="Linkage Group LG13"/>
</dbReference>
<evidence type="ECO:0000313" key="2">
    <source>
        <dbReference type="EMBL" id="PVD19313.1"/>
    </source>
</evidence>
<keyword evidence="3" id="KW-1185">Reference proteome</keyword>
<dbReference type="AlphaFoldDB" id="A0A2T7NDR5"/>
<comment type="caution">
    <text evidence="2">The sequence shown here is derived from an EMBL/GenBank/DDBJ whole genome shotgun (WGS) entry which is preliminary data.</text>
</comment>
<name>A0A2T7NDR5_POMCA</name>
<dbReference type="EMBL" id="PZQS01000013">
    <property type="protein sequence ID" value="PVD19313.1"/>
    <property type="molecule type" value="Genomic_DNA"/>
</dbReference>
<evidence type="ECO:0000313" key="3">
    <source>
        <dbReference type="Proteomes" id="UP000245119"/>
    </source>
</evidence>
<proteinExistence type="predicted"/>
<gene>
    <name evidence="2" type="ORF">C0Q70_19800</name>
</gene>
<evidence type="ECO:0000256" key="1">
    <source>
        <dbReference type="SAM" id="MobiDB-lite"/>
    </source>
</evidence>
<sequence>MTRNERTARAKLRLSAFSDPEPRFGRQGSRCHLTPRELKVPRGLGSLWGLGGNPEELQGIDGPAAPVSISTTDSAPPSKVDKRQHT</sequence>
<protein>
    <submittedName>
        <fullName evidence="2">Uncharacterized protein</fullName>
    </submittedName>
</protein>